<dbReference type="InterPro" id="IPR011701">
    <property type="entry name" value="MFS"/>
</dbReference>
<keyword evidence="6 7" id="KW-0472">Membrane</keyword>
<dbReference type="PANTHER" id="PTHR23501:SF12">
    <property type="entry name" value="MAJOR FACILITATOR SUPERFAMILY (MFS) PROFILE DOMAIN-CONTAINING PROTEIN-RELATED"/>
    <property type="match status" value="1"/>
</dbReference>
<evidence type="ECO:0000256" key="5">
    <source>
        <dbReference type="ARBA" id="ARBA00022989"/>
    </source>
</evidence>
<protein>
    <submittedName>
        <fullName evidence="8">MFS drug efflux</fullName>
    </submittedName>
</protein>
<proteinExistence type="inferred from homology"/>
<feature type="transmembrane region" description="Helical" evidence="7">
    <location>
        <begin position="60"/>
        <end position="80"/>
    </location>
</feature>
<reference evidence="8" key="1">
    <citation type="submission" date="2023-01" db="EMBL/GenBank/DDBJ databases">
        <title>Colletotrichum chrysophilum M932 genome sequence.</title>
        <authorList>
            <person name="Baroncelli R."/>
        </authorList>
    </citation>
    <scope>NUCLEOTIDE SEQUENCE</scope>
    <source>
        <strain evidence="8">M932</strain>
    </source>
</reference>
<keyword evidence="3" id="KW-0813">Transport</keyword>
<dbReference type="PANTHER" id="PTHR23501">
    <property type="entry name" value="MAJOR FACILITATOR SUPERFAMILY"/>
    <property type="match status" value="1"/>
</dbReference>
<comment type="subcellular location">
    <subcellularLocation>
        <location evidence="1">Membrane</location>
        <topology evidence="1">Multi-pass membrane protein</topology>
    </subcellularLocation>
</comment>
<dbReference type="GO" id="GO:0005886">
    <property type="term" value="C:plasma membrane"/>
    <property type="evidence" value="ECO:0007669"/>
    <property type="project" value="TreeGrafter"/>
</dbReference>
<sequence length="263" mass="27623">MNAVIIGRLICGIGGAGSATTTIAERPLYISGTGITWGLGTALGPVLGGAFEQLAVGWRWAFYINLFIGAVCAPAYIFLLPSVDPRPGVSPRERASQLDYAVVAIFVNGLLMARFGYYMLWYLVGSLISVGGGALMYLVDCIFIQASFSVAQAVVDPKNVAAVIGFMTLAKYLGNTTALAIANSLLGSSELSSRPSSKTEISGVAGGFVQKLDDGIKARVVDAIVDSISKTYILVMTAGALVALLSLFMKWEKLFINASVTAC</sequence>
<dbReference type="InterPro" id="IPR036259">
    <property type="entry name" value="MFS_trans_sf"/>
</dbReference>
<evidence type="ECO:0000256" key="3">
    <source>
        <dbReference type="ARBA" id="ARBA00022448"/>
    </source>
</evidence>
<dbReference type="EMBL" id="JAQOWY010000118">
    <property type="protein sequence ID" value="KAK1850500.1"/>
    <property type="molecule type" value="Genomic_DNA"/>
</dbReference>
<evidence type="ECO:0000256" key="1">
    <source>
        <dbReference type="ARBA" id="ARBA00004141"/>
    </source>
</evidence>
<comment type="caution">
    <text evidence="8">The sequence shown here is derived from an EMBL/GenBank/DDBJ whole genome shotgun (WGS) entry which is preliminary data.</text>
</comment>
<evidence type="ECO:0000256" key="7">
    <source>
        <dbReference type="SAM" id="Phobius"/>
    </source>
</evidence>
<evidence type="ECO:0000313" key="9">
    <source>
        <dbReference type="Proteomes" id="UP001243330"/>
    </source>
</evidence>
<feature type="transmembrane region" description="Helical" evidence="7">
    <location>
        <begin position="231"/>
        <end position="249"/>
    </location>
</feature>
<keyword evidence="4 7" id="KW-0812">Transmembrane</keyword>
<dbReference type="Proteomes" id="UP001243330">
    <property type="component" value="Unassembled WGS sequence"/>
</dbReference>
<dbReference type="SUPFAM" id="SSF103473">
    <property type="entry name" value="MFS general substrate transporter"/>
    <property type="match status" value="1"/>
</dbReference>
<evidence type="ECO:0000256" key="4">
    <source>
        <dbReference type="ARBA" id="ARBA00022692"/>
    </source>
</evidence>
<feature type="transmembrane region" description="Helical" evidence="7">
    <location>
        <begin position="161"/>
        <end position="186"/>
    </location>
</feature>
<dbReference type="Pfam" id="PF07690">
    <property type="entry name" value="MFS_1"/>
    <property type="match status" value="1"/>
</dbReference>
<dbReference type="AlphaFoldDB" id="A0AAD9EJB0"/>
<comment type="similarity">
    <text evidence="2">Belongs to the major facilitator superfamily. TCR/Tet family.</text>
</comment>
<dbReference type="GO" id="GO:0022857">
    <property type="term" value="F:transmembrane transporter activity"/>
    <property type="evidence" value="ECO:0007669"/>
    <property type="project" value="InterPro"/>
</dbReference>
<accession>A0AAD9EJB0</accession>
<dbReference type="Gene3D" id="1.20.1250.20">
    <property type="entry name" value="MFS general substrate transporter like domains"/>
    <property type="match status" value="1"/>
</dbReference>
<evidence type="ECO:0000313" key="8">
    <source>
        <dbReference type="EMBL" id="KAK1850500.1"/>
    </source>
</evidence>
<evidence type="ECO:0000256" key="6">
    <source>
        <dbReference type="ARBA" id="ARBA00023136"/>
    </source>
</evidence>
<gene>
    <name evidence="8" type="ORF">CCHR01_06903</name>
</gene>
<evidence type="ECO:0000256" key="2">
    <source>
        <dbReference type="ARBA" id="ARBA00007520"/>
    </source>
</evidence>
<name>A0AAD9EJB0_9PEZI</name>
<keyword evidence="9" id="KW-1185">Reference proteome</keyword>
<keyword evidence="5 7" id="KW-1133">Transmembrane helix</keyword>
<organism evidence="8 9">
    <name type="scientific">Colletotrichum chrysophilum</name>
    <dbReference type="NCBI Taxonomy" id="1836956"/>
    <lineage>
        <taxon>Eukaryota</taxon>
        <taxon>Fungi</taxon>
        <taxon>Dikarya</taxon>
        <taxon>Ascomycota</taxon>
        <taxon>Pezizomycotina</taxon>
        <taxon>Sordariomycetes</taxon>
        <taxon>Hypocreomycetidae</taxon>
        <taxon>Glomerellales</taxon>
        <taxon>Glomerellaceae</taxon>
        <taxon>Colletotrichum</taxon>
        <taxon>Colletotrichum gloeosporioides species complex</taxon>
    </lineage>
</organism>
<feature type="transmembrane region" description="Helical" evidence="7">
    <location>
        <begin position="28"/>
        <end position="48"/>
    </location>
</feature>